<evidence type="ECO:0000256" key="3">
    <source>
        <dbReference type="ARBA" id="ARBA00022525"/>
    </source>
</evidence>
<protein>
    <submittedName>
        <fullName evidence="7">Conotoxin superfamily A</fullName>
    </submittedName>
</protein>
<keyword evidence="6" id="KW-0732">Signal</keyword>
<reference evidence="7" key="1">
    <citation type="journal article" date="2019" name="Mar. Drugs">
        <title>Conotoxin diversity in the venom gland transcriptome of the Magician's Cone, Pionoconus magus.</title>
        <authorList>
            <person name="Pardos-Blas J.R."/>
            <person name="Irisarri I."/>
            <person name="Abalde S."/>
            <person name="Tenorio M.J."/>
            <person name="Zardoya R."/>
        </authorList>
    </citation>
    <scope>NUCLEOTIDE SEQUENCE</scope>
    <source>
        <tissue evidence="7">Venom gland</tissue>
    </source>
</reference>
<feature type="region of interest" description="Disordered" evidence="5">
    <location>
        <begin position="24"/>
        <end position="46"/>
    </location>
</feature>
<evidence type="ECO:0000256" key="5">
    <source>
        <dbReference type="SAM" id="MobiDB-lite"/>
    </source>
</evidence>
<dbReference type="EMBL" id="MN517281">
    <property type="protein sequence ID" value="QFQ60964.1"/>
    <property type="molecule type" value="mRNA"/>
</dbReference>
<dbReference type="AlphaFoldDB" id="A0A5P8I0B2"/>
<feature type="compositionally biased region" description="Basic and acidic residues" evidence="5">
    <location>
        <begin position="26"/>
        <end position="44"/>
    </location>
</feature>
<evidence type="ECO:0000256" key="1">
    <source>
        <dbReference type="ARBA" id="ARBA00004613"/>
    </source>
</evidence>
<sequence length="64" mass="7229">MGMRMMFTVFLLVVLTTTVVSIPSDRASDGRDDEAKDERSDMYKSKRNGRCCHPACGKHFNCGR</sequence>
<dbReference type="GO" id="GO:0090729">
    <property type="term" value="F:toxin activity"/>
    <property type="evidence" value="ECO:0007669"/>
    <property type="project" value="UniProtKB-KW"/>
</dbReference>
<dbReference type="GO" id="GO:0030550">
    <property type="term" value="F:acetylcholine receptor inhibitor activity"/>
    <property type="evidence" value="ECO:0007669"/>
    <property type="project" value="InterPro"/>
</dbReference>
<name>A0A5P8I0B2_CONMA</name>
<accession>A0A5P8I0B2</accession>
<keyword evidence="3" id="KW-0964">Secreted</keyword>
<evidence type="ECO:0000256" key="4">
    <source>
        <dbReference type="ARBA" id="ARBA00022656"/>
    </source>
</evidence>
<dbReference type="GO" id="GO:0005576">
    <property type="term" value="C:extracellular region"/>
    <property type="evidence" value="ECO:0007669"/>
    <property type="project" value="UniProtKB-SubCell"/>
</dbReference>
<organism evidence="7">
    <name type="scientific">Conus magus</name>
    <name type="common">Magical cone</name>
    <dbReference type="NCBI Taxonomy" id="6492"/>
    <lineage>
        <taxon>Eukaryota</taxon>
        <taxon>Metazoa</taxon>
        <taxon>Spiralia</taxon>
        <taxon>Lophotrochozoa</taxon>
        <taxon>Mollusca</taxon>
        <taxon>Gastropoda</taxon>
        <taxon>Caenogastropoda</taxon>
        <taxon>Neogastropoda</taxon>
        <taxon>Conoidea</taxon>
        <taxon>Conidae</taxon>
        <taxon>Conus</taxon>
        <taxon>Pionoconus</taxon>
    </lineage>
</organism>
<feature type="chain" id="PRO_5024316546" evidence="6">
    <location>
        <begin position="22"/>
        <end position="64"/>
    </location>
</feature>
<evidence type="ECO:0000313" key="7">
    <source>
        <dbReference type="EMBL" id="QFQ60964.1"/>
    </source>
</evidence>
<comment type="similarity">
    <text evidence="2">Belongs to the conotoxin A superfamily.</text>
</comment>
<keyword evidence="4" id="KW-0800">Toxin</keyword>
<proteinExistence type="evidence at transcript level"/>
<dbReference type="Pfam" id="PF07365">
    <property type="entry name" value="Toxin_8"/>
    <property type="match status" value="1"/>
</dbReference>
<feature type="signal peptide" evidence="6">
    <location>
        <begin position="1"/>
        <end position="21"/>
    </location>
</feature>
<comment type="subcellular location">
    <subcellularLocation>
        <location evidence="1">Secreted</location>
    </subcellularLocation>
</comment>
<evidence type="ECO:0000256" key="6">
    <source>
        <dbReference type="SAM" id="SignalP"/>
    </source>
</evidence>
<evidence type="ECO:0000256" key="2">
    <source>
        <dbReference type="ARBA" id="ARBA00006077"/>
    </source>
</evidence>
<dbReference type="InterPro" id="IPR009958">
    <property type="entry name" value="Conotoxin_a-typ"/>
</dbReference>